<reference evidence="2" key="1">
    <citation type="submission" date="2020-11" db="EMBL/GenBank/DDBJ databases">
        <authorList>
            <consortium name="DOE Joint Genome Institute"/>
            <person name="Ahrendt S."/>
            <person name="Riley R."/>
            <person name="Andreopoulos W."/>
            <person name="Labutti K."/>
            <person name="Pangilinan J."/>
            <person name="Ruiz-Duenas F.J."/>
            <person name="Barrasa J.M."/>
            <person name="Sanchez-Garcia M."/>
            <person name="Camarero S."/>
            <person name="Miyauchi S."/>
            <person name="Serrano A."/>
            <person name="Linde D."/>
            <person name="Babiker R."/>
            <person name="Drula E."/>
            <person name="Ayuso-Fernandez I."/>
            <person name="Pacheco R."/>
            <person name="Padilla G."/>
            <person name="Ferreira P."/>
            <person name="Barriuso J."/>
            <person name="Kellner H."/>
            <person name="Castanera R."/>
            <person name="Alfaro M."/>
            <person name="Ramirez L."/>
            <person name="Pisabarro A.G."/>
            <person name="Kuo A."/>
            <person name="Tritt A."/>
            <person name="Lipzen A."/>
            <person name="He G."/>
            <person name="Yan M."/>
            <person name="Ng V."/>
            <person name="Cullen D."/>
            <person name="Martin F."/>
            <person name="Rosso M.-N."/>
            <person name="Henrissat B."/>
            <person name="Hibbett D."/>
            <person name="Martinez A.T."/>
            <person name="Grigoriev I.V."/>
        </authorList>
    </citation>
    <scope>NUCLEOTIDE SEQUENCE</scope>
    <source>
        <strain evidence="2">MF-IS2</strain>
    </source>
</reference>
<sequence>MGVNLQEERYFTNNSMYILPSDDQEQKRPQHQFITHTFNNSLILAPIQLTDGDQILEVGTAAGAWLYDIAQQIGPISKVKLHAIDIEDKLFPSKSPPNMSFLVASVLELSQMWMGRFSYIHQRLLMGALTETQWPIAIQEIYWVLKPDGWIELSKGEGQVKCPDGPHDKHLHAHRILHGLWTSRRLVVDIGSELLELLKVAGFVDIKAELKRMPMGRHAGIFGEAILENSCGVLYSIKKPVLMKGGFGVVQMGEEYDAMIDKFEREINDVPGYSWGHTITYTRKPEGTHNWRST</sequence>
<name>A0A9P5WW95_9AGAR</name>
<dbReference type="Pfam" id="PF13649">
    <property type="entry name" value="Methyltransf_25"/>
    <property type="match status" value="1"/>
</dbReference>
<evidence type="ECO:0000313" key="2">
    <source>
        <dbReference type="EMBL" id="KAF9440073.1"/>
    </source>
</evidence>
<proteinExistence type="predicted"/>
<dbReference type="AlphaFoldDB" id="A0A9P5WW95"/>
<evidence type="ECO:0000313" key="3">
    <source>
        <dbReference type="Proteomes" id="UP000807342"/>
    </source>
</evidence>
<protein>
    <recommendedName>
        <fullName evidence="1">Methyltransferase domain-containing protein</fullName>
    </recommendedName>
</protein>
<gene>
    <name evidence="2" type="ORF">P691DRAFT_688809</name>
</gene>
<keyword evidence="3" id="KW-1185">Reference proteome</keyword>
<dbReference type="CDD" id="cd02440">
    <property type="entry name" value="AdoMet_MTases"/>
    <property type="match status" value="1"/>
</dbReference>
<dbReference type="InterPro" id="IPR029063">
    <property type="entry name" value="SAM-dependent_MTases_sf"/>
</dbReference>
<feature type="domain" description="Methyltransferase" evidence="1">
    <location>
        <begin position="55"/>
        <end position="149"/>
    </location>
</feature>
<dbReference type="SUPFAM" id="SSF53335">
    <property type="entry name" value="S-adenosyl-L-methionine-dependent methyltransferases"/>
    <property type="match status" value="1"/>
</dbReference>
<dbReference type="OrthoDB" id="184880at2759"/>
<organism evidence="2 3">
    <name type="scientific">Macrolepiota fuliginosa MF-IS2</name>
    <dbReference type="NCBI Taxonomy" id="1400762"/>
    <lineage>
        <taxon>Eukaryota</taxon>
        <taxon>Fungi</taxon>
        <taxon>Dikarya</taxon>
        <taxon>Basidiomycota</taxon>
        <taxon>Agaricomycotina</taxon>
        <taxon>Agaricomycetes</taxon>
        <taxon>Agaricomycetidae</taxon>
        <taxon>Agaricales</taxon>
        <taxon>Agaricineae</taxon>
        <taxon>Agaricaceae</taxon>
        <taxon>Macrolepiota</taxon>
    </lineage>
</organism>
<evidence type="ECO:0000259" key="1">
    <source>
        <dbReference type="Pfam" id="PF13649"/>
    </source>
</evidence>
<dbReference type="EMBL" id="MU152903">
    <property type="protein sequence ID" value="KAF9440073.1"/>
    <property type="molecule type" value="Genomic_DNA"/>
</dbReference>
<accession>A0A9P5WW95</accession>
<comment type="caution">
    <text evidence="2">The sequence shown here is derived from an EMBL/GenBank/DDBJ whole genome shotgun (WGS) entry which is preliminary data.</text>
</comment>
<dbReference type="InterPro" id="IPR041698">
    <property type="entry name" value="Methyltransf_25"/>
</dbReference>
<dbReference type="Gene3D" id="3.40.50.150">
    <property type="entry name" value="Vaccinia Virus protein VP39"/>
    <property type="match status" value="1"/>
</dbReference>
<dbReference type="Proteomes" id="UP000807342">
    <property type="component" value="Unassembled WGS sequence"/>
</dbReference>